<feature type="non-terminal residue" evidence="2">
    <location>
        <position position="114"/>
    </location>
</feature>
<dbReference type="AlphaFoldDB" id="A0A485NC36"/>
<feature type="transmembrane region" description="Helical" evidence="1">
    <location>
        <begin position="82"/>
        <end position="102"/>
    </location>
</feature>
<evidence type="ECO:0000313" key="3">
    <source>
        <dbReference type="Proteomes" id="UP000386466"/>
    </source>
</evidence>
<dbReference type="EMBL" id="CAAGRJ010014864">
    <property type="protein sequence ID" value="VFV30880.1"/>
    <property type="molecule type" value="Genomic_DNA"/>
</dbReference>
<evidence type="ECO:0000256" key="1">
    <source>
        <dbReference type="SAM" id="Phobius"/>
    </source>
</evidence>
<sequence length="114" mass="12169">ETSVGEVALVAIKGVIDMVAVGTIIMDLMEATLEEAEAIMSLAITTVILQISDPRKEEILEAETLAPMVGEANTLPNHETKVAMAVPAAAVAMAVAEGFNYYRAAKLSRRREPE</sequence>
<keyword evidence="1" id="KW-0812">Transmembrane</keyword>
<accession>A0A485NC36</accession>
<dbReference type="Proteomes" id="UP000386466">
    <property type="component" value="Unassembled WGS sequence"/>
</dbReference>
<gene>
    <name evidence="2" type="ORF">LYPA_23C004885</name>
</gene>
<name>A0A485NC36_LYNPA</name>
<keyword evidence="3" id="KW-1185">Reference proteome</keyword>
<proteinExistence type="predicted"/>
<feature type="non-terminal residue" evidence="2">
    <location>
        <position position="1"/>
    </location>
</feature>
<protein>
    <submittedName>
        <fullName evidence="2">Isoform cra_a</fullName>
    </submittedName>
</protein>
<organism evidence="2 3">
    <name type="scientific">Lynx pardinus</name>
    <name type="common">Iberian lynx</name>
    <name type="synonym">Felis pardina</name>
    <dbReference type="NCBI Taxonomy" id="191816"/>
    <lineage>
        <taxon>Eukaryota</taxon>
        <taxon>Metazoa</taxon>
        <taxon>Chordata</taxon>
        <taxon>Craniata</taxon>
        <taxon>Vertebrata</taxon>
        <taxon>Euteleostomi</taxon>
        <taxon>Mammalia</taxon>
        <taxon>Eutheria</taxon>
        <taxon>Laurasiatheria</taxon>
        <taxon>Carnivora</taxon>
        <taxon>Feliformia</taxon>
        <taxon>Felidae</taxon>
        <taxon>Felinae</taxon>
        <taxon>Lynx</taxon>
    </lineage>
</organism>
<reference evidence="2 3" key="1">
    <citation type="submission" date="2019-01" db="EMBL/GenBank/DDBJ databases">
        <authorList>
            <person name="Alioto T."/>
            <person name="Alioto T."/>
        </authorList>
    </citation>
    <scope>NUCLEOTIDE SEQUENCE [LARGE SCALE GENOMIC DNA]</scope>
</reference>
<keyword evidence="1" id="KW-0472">Membrane</keyword>
<keyword evidence="1" id="KW-1133">Transmembrane helix</keyword>
<evidence type="ECO:0000313" key="2">
    <source>
        <dbReference type="EMBL" id="VFV30880.1"/>
    </source>
</evidence>